<dbReference type="SUPFAM" id="SSF53448">
    <property type="entry name" value="Nucleotide-diphospho-sugar transferases"/>
    <property type="match status" value="1"/>
</dbReference>
<feature type="domain" description="Nucleotidyl transferase" evidence="7">
    <location>
        <begin position="6"/>
        <end position="217"/>
    </location>
</feature>
<keyword evidence="1" id="KW-0808">Transferase</keyword>
<keyword evidence="2" id="KW-0548">Nucleotidyltransferase</keyword>
<protein>
    <recommendedName>
        <fullName evidence="7">Nucleotidyl transferase domain-containing protein</fullName>
    </recommendedName>
</protein>
<comment type="caution">
    <text evidence="8">The sequence shown here is derived from an EMBL/GenBank/DDBJ whole genome shotgun (WGS) entry which is preliminary data.</text>
</comment>
<evidence type="ECO:0000256" key="5">
    <source>
        <dbReference type="ARBA" id="ARBA00048493"/>
    </source>
</evidence>
<keyword evidence="3" id="KW-0012">Acyltransferase</keyword>
<sequence>MKDVRAVILAAGEGTRMRSALSKLVHRVHYRALVEFPARACVESGIGKTIVVVGYQAERIKSILGDGFTYVYQEKRLGTGDALRRAAPLLEDFDGELLVLPGDAPFITSSMLIRLVRYHRERRPAATILTALLPNPSYYGRIIRDGYLGVKKIVEAKEARPEELRIKEVNSGVYCFDTQKVLPLLSRLTPSKVTGEYYLTDVISLLHQEGSRVEALKSEDPTIILGVNTPEELRKADKIMRERRLINNN</sequence>
<reference evidence="8 9" key="1">
    <citation type="submission" date="2018-06" db="EMBL/GenBank/DDBJ databases">
        <title>Extensive metabolic versatility and redundancy in microbially diverse, dynamic hydrothermal sediments.</title>
        <authorList>
            <person name="Dombrowski N."/>
            <person name="Teske A."/>
            <person name="Baker B.J."/>
        </authorList>
    </citation>
    <scope>NUCLEOTIDE SEQUENCE [LARGE SCALE GENOMIC DNA]</scope>
    <source>
        <strain evidence="8">B47_G16</strain>
    </source>
</reference>
<evidence type="ECO:0000256" key="6">
    <source>
        <dbReference type="ARBA" id="ARBA00049628"/>
    </source>
</evidence>
<dbReference type="AlphaFoldDB" id="A0A497E356"/>
<evidence type="ECO:0000313" key="8">
    <source>
        <dbReference type="EMBL" id="RLE08685.1"/>
    </source>
</evidence>
<name>A0A497E356_UNCAE</name>
<evidence type="ECO:0000256" key="2">
    <source>
        <dbReference type="ARBA" id="ARBA00022695"/>
    </source>
</evidence>
<evidence type="ECO:0000256" key="3">
    <source>
        <dbReference type="ARBA" id="ARBA00023315"/>
    </source>
</evidence>
<comment type="catalytic activity">
    <reaction evidence="4">
        <text>alpha-D-glucosamine 1-phosphate + acetyl-CoA = N-acetyl-alpha-D-glucosamine 1-phosphate + CoA + H(+)</text>
        <dbReference type="Rhea" id="RHEA:13725"/>
        <dbReference type="ChEBI" id="CHEBI:15378"/>
        <dbReference type="ChEBI" id="CHEBI:57287"/>
        <dbReference type="ChEBI" id="CHEBI:57288"/>
        <dbReference type="ChEBI" id="CHEBI:57776"/>
        <dbReference type="ChEBI" id="CHEBI:58516"/>
        <dbReference type="EC" id="2.3.1.157"/>
    </reaction>
</comment>
<dbReference type="EMBL" id="QMPZ01000084">
    <property type="protein sequence ID" value="RLE08685.1"/>
    <property type="molecule type" value="Genomic_DNA"/>
</dbReference>
<organism evidence="8 9">
    <name type="scientific">Aerophobetes bacterium</name>
    <dbReference type="NCBI Taxonomy" id="2030807"/>
    <lineage>
        <taxon>Bacteria</taxon>
        <taxon>Candidatus Aerophobota</taxon>
    </lineage>
</organism>
<comment type="function">
    <text evidence="6">Catalyzes the last two sequential reactions in the de novo biosynthetic pathway for UDP-N-acetylglucosamine (UDP-GlcNAc). The C-terminal domain catalyzes the transfer of acetyl group from acetyl coenzyme A to glucosamine-1-phosphate (GlcN-1-P) to produce N-acetylglucosamine-1-phosphate (GlcNAc-1-P), which is converted into UDP-GlcNAc by the transfer of uridine 5-monophosphate (from uridine 5-triphosphate), a reaction catalyzed by the N-terminal domain.</text>
</comment>
<dbReference type="InterPro" id="IPR029044">
    <property type="entry name" value="Nucleotide-diphossugar_trans"/>
</dbReference>
<comment type="catalytic activity">
    <reaction evidence="5">
        <text>N-acetyl-alpha-D-glucosamine 1-phosphate + UTP + H(+) = UDP-N-acetyl-alpha-D-glucosamine + diphosphate</text>
        <dbReference type="Rhea" id="RHEA:13509"/>
        <dbReference type="ChEBI" id="CHEBI:15378"/>
        <dbReference type="ChEBI" id="CHEBI:33019"/>
        <dbReference type="ChEBI" id="CHEBI:46398"/>
        <dbReference type="ChEBI" id="CHEBI:57705"/>
        <dbReference type="ChEBI" id="CHEBI:57776"/>
        <dbReference type="EC" id="2.7.7.23"/>
    </reaction>
</comment>
<dbReference type="InterPro" id="IPR005835">
    <property type="entry name" value="NTP_transferase_dom"/>
</dbReference>
<proteinExistence type="predicted"/>
<dbReference type="PANTHER" id="PTHR43584">
    <property type="entry name" value="NUCLEOTIDYL TRANSFERASE"/>
    <property type="match status" value="1"/>
</dbReference>
<dbReference type="CDD" id="cd02540">
    <property type="entry name" value="GT2_GlmU_N_bac"/>
    <property type="match status" value="1"/>
</dbReference>
<dbReference type="PANTHER" id="PTHR43584:SF3">
    <property type="entry name" value="BIFUNCTIONAL PROTEIN GLMU"/>
    <property type="match status" value="1"/>
</dbReference>
<dbReference type="Pfam" id="PF00483">
    <property type="entry name" value="NTP_transferase"/>
    <property type="match status" value="1"/>
</dbReference>
<dbReference type="Gene3D" id="3.90.550.10">
    <property type="entry name" value="Spore Coat Polysaccharide Biosynthesis Protein SpsA, Chain A"/>
    <property type="match status" value="1"/>
</dbReference>
<evidence type="ECO:0000256" key="1">
    <source>
        <dbReference type="ARBA" id="ARBA00022679"/>
    </source>
</evidence>
<gene>
    <name evidence="8" type="ORF">DRJ00_05865</name>
</gene>
<dbReference type="InterPro" id="IPR050065">
    <property type="entry name" value="GlmU-like"/>
</dbReference>
<evidence type="ECO:0000313" key="9">
    <source>
        <dbReference type="Proteomes" id="UP000279422"/>
    </source>
</evidence>
<evidence type="ECO:0000259" key="7">
    <source>
        <dbReference type="Pfam" id="PF00483"/>
    </source>
</evidence>
<dbReference type="Proteomes" id="UP000279422">
    <property type="component" value="Unassembled WGS sequence"/>
</dbReference>
<dbReference type="GO" id="GO:0003977">
    <property type="term" value="F:UDP-N-acetylglucosamine diphosphorylase activity"/>
    <property type="evidence" value="ECO:0007669"/>
    <property type="project" value="UniProtKB-EC"/>
</dbReference>
<accession>A0A497E356</accession>
<evidence type="ECO:0000256" key="4">
    <source>
        <dbReference type="ARBA" id="ARBA00048247"/>
    </source>
</evidence>
<dbReference type="GO" id="GO:0019134">
    <property type="term" value="F:glucosamine-1-phosphate N-acetyltransferase activity"/>
    <property type="evidence" value="ECO:0007669"/>
    <property type="project" value="UniProtKB-EC"/>
</dbReference>